<dbReference type="AlphaFoldDB" id="A0A2S8GNW6"/>
<comment type="caution">
    <text evidence="12">The sequence shown here is derived from an EMBL/GenBank/DDBJ whole genome shotgun (WGS) entry which is preliminary data.</text>
</comment>
<keyword evidence="7" id="KW-0915">Sodium</keyword>
<keyword evidence="3" id="KW-0813">Transport</keyword>
<accession>A0A2S8GNW6</accession>
<dbReference type="Gene3D" id="1.20.1730.10">
    <property type="entry name" value="Sodium/glucose cotransporter"/>
    <property type="match status" value="1"/>
</dbReference>
<dbReference type="InterPro" id="IPR051163">
    <property type="entry name" value="Sodium:Solute_Symporter_SSF"/>
</dbReference>
<keyword evidence="10" id="KW-0739">Sodium transport</keyword>
<dbReference type="EMBL" id="PUHZ01000013">
    <property type="protein sequence ID" value="PQO45704.1"/>
    <property type="molecule type" value="Genomic_DNA"/>
</dbReference>
<keyword evidence="6 11" id="KW-1133">Transmembrane helix</keyword>
<gene>
    <name evidence="12" type="ORF">C5Y93_12295</name>
</gene>
<dbReference type="CDD" id="cd11495">
    <property type="entry name" value="SLC5sbd_NIS-like_u3"/>
    <property type="match status" value="1"/>
</dbReference>
<feature type="transmembrane region" description="Helical" evidence="11">
    <location>
        <begin position="452"/>
        <end position="476"/>
    </location>
</feature>
<keyword evidence="8" id="KW-0406">Ion transport</keyword>
<dbReference type="Proteomes" id="UP000237819">
    <property type="component" value="Unassembled WGS sequence"/>
</dbReference>
<name>A0A2S8GNW6_9BACT</name>
<feature type="transmembrane region" description="Helical" evidence="11">
    <location>
        <begin position="384"/>
        <end position="405"/>
    </location>
</feature>
<feature type="transmembrane region" description="Helical" evidence="11">
    <location>
        <begin position="563"/>
        <end position="592"/>
    </location>
</feature>
<comment type="similarity">
    <text evidence="2">Belongs to the sodium:solute symporter (SSF) (TC 2.A.21) family.</text>
</comment>
<reference evidence="12 13" key="1">
    <citation type="submission" date="2018-02" db="EMBL/GenBank/DDBJ databases">
        <title>Comparative genomes isolates from brazilian mangrove.</title>
        <authorList>
            <person name="Araujo J.E."/>
            <person name="Taketani R.G."/>
            <person name="Silva M.C.P."/>
            <person name="Loureco M.V."/>
            <person name="Andreote F.D."/>
        </authorList>
    </citation>
    <scope>NUCLEOTIDE SEQUENCE [LARGE SCALE GENOMIC DNA]</scope>
    <source>
        <strain evidence="12 13">Nap-Phe MGV</strain>
    </source>
</reference>
<feature type="transmembrane region" description="Helical" evidence="11">
    <location>
        <begin position="651"/>
        <end position="676"/>
    </location>
</feature>
<dbReference type="InterPro" id="IPR006652">
    <property type="entry name" value="Kelch_1"/>
</dbReference>
<dbReference type="InterPro" id="IPR015915">
    <property type="entry name" value="Kelch-typ_b-propeller"/>
</dbReference>
<feature type="transmembrane region" description="Helical" evidence="11">
    <location>
        <begin position="496"/>
        <end position="523"/>
    </location>
</feature>
<evidence type="ECO:0000256" key="1">
    <source>
        <dbReference type="ARBA" id="ARBA00004651"/>
    </source>
</evidence>
<evidence type="ECO:0000256" key="2">
    <source>
        <dbReference type="ARBA" id="ARBA00006434"/>
    </source>
</evidence>
<dbReference type="Gene3D" id="2.120.10.80">
    <property type="entry name" value="Kelch-type beta propeller"/>
    <property type="match status" value="1"/>
</dbReference>
<dbReference type="Pfam" id="PF00474">
    <property type="entry name" value="SSF"/>
    <property type="match status" value="1"/>
</dbReference>
<feature type="transmembrane region" description="Helical" evidence="11">
    <location>
        <begin position="612"/>
        <end position="630"/>
    </location>
</feature>
<evidence type="ECO:0000256" key="5">
    <source>
        <dbReference type="ARBA" id="ARBA00022692"/>
    </source>
</evidence>
<evidence type="ECO:0000256" key="9">
    <source>
        <dbReference type="ARBA" id="ARBA00023136"/>
    </source>
</evidence>
<dbReference type="InterPro" id="IPR001734">
    <property type="entry name" value="Na/solute_symporter"/>
</dbReference>
<organism evidence="12 13">
    <name type="scientific">Blastopirellula marina</name>
    <dbReference type="NCBI Taxonomy" id="124"/>
    <lineage>
        <taxon>Bacteria</taxon>
        <taxon>Pseudomonadati</taxon>
        <taxon>Planctomycetota</taxon>
        <taxon>Planctomycetia</taxon>
        <taxon>Pirellulales</taxon>
        <taxon>Pirellulaceae</taxon>
        <taxon>Blastopirellula</taxon>
    </lineage>
</organism>
<evidence type="ECO:0000256" key="6">
    <source>
        <dbReference type="ARBA" id="ARBA00022989"/>
    </source>
</evidence>
<feature type="transmembrane region" description="Helical" evidence="11">
    <location>
        <begin position="535"/>
        <end position="556"/>
    </location>
</feature>
<evidence type="ECO:0000313" key="13">
    <source>
        <dbReference type="Proteomes" id="UP000237819"/>
    </source>
</evidence>
<dbReference type="OrthoDB" id="9810181at2"/>
<evidence type="ECO:0000256" key="4">
    <source>
        <dbReference type="ARBA" id="ARBA00022475"/>
    </source>
</evidence>
<dbReference type="SMART" id="SM00612">
    <property type="entry name" value="Kelch"/>
    <property type="match status" value="1"/>
</dbReference>
<evidence type="ECO:0000313" key="12">
    <source>
        <dbReference type="EMBL" id="PQO45704.1"/>
    </source>
</evidence>
<dbReference type="PROSITE" id="PS50283">
    <property type="entry name" value="NA_SOLUT_SYMP_3"/>
    <property type="match status" value="1"/>
</dbReference>
<feature type="transmembrane region" description="Helical" evidence="11">
    <location>
        <begin position="752"/>
        <end position="771"/>
    </location>
</feature>
<feature type="transmembrane region" description="Helical" evidence="11">
    <location>
        <begin position="696"/>
        <end position="717"/>
    </location>
</feature>
<feature type="transmembrane region" description="Helical" evidence="11">
    <location>
        <begin position="835"/>
        <end position="855"/>
    </location>
</feature>
<dbReference type="Pfam" id="PF24996">
    <property type="entry name" value="NANM"/>
    <property type="match status" value="2"/>
</dbReference>
<keyword evidence="4" id="KW-1003">Cell membrane</keyword>
<dbReference type="PANTHER" id="PTHR42985:SF40">
    <property type="entry name" value="LD47995P-RELATED"/>
    <property type="match status" value="1"/>
</dbReference>
<protein>
    <submittedName>
        <fullName evidence="12">Sodium:solute symporter</fullName>
    </submittedName>
</protein>
<keyword evidence="5 11" id="KW-0812">Transmembrane</keyword>
<dbReference type="PANTHER" id="PTHR42985">
    <property type="entry name" value="SODIUM-COUPLED MONOCARBOXYLATE TRANSPORTER"/>
    <property type="match status" value="1"/>
</dbReference>
<evidence type="ECO:0000256" key="11">
    <source>
        <dbReference type="SAM" id="Phobius"/>
    </source>
</evidence>
<dbReference type="InterPro" id="IPR038377">
    <property type="entry name" value="Na/Glc_symporter_sf"/>
</dbReference>
<evidence type="ECO:0000256" key="8">
    <source>
        <dbReference type="ARBA" id="ARBA00023065"/>
    </source>
</evidence>
<evidence type="ECO:0000256" key="10">
    <source>
        <dbReference type="ARBA" id="ARBA00023201"/>
    </source>
</evidence>
<comment type="subcellular location">
    <subcellularLocation>
        <location evidence="1">Cell membrane</location>
        <topology evidence="1">Multi-pass membrane protein</topology>
    </subcellularLocation>
</comment>
<dbReference type="GO" id="GO:0015293">
    <property type="term" value="F:symporter activity"/>
    <property type="evidence" value="ECO:0007669"/>
    <property type="project" value="TreeGrafter"/>
</dbReference>
<evidence type="ECO:0000256" key="3">
    <source>
        <dbReference type="ARBA" id="ARBA00022448"/>
    </source>
</evidence>
<feature type="transmembrane region" description="Helical" evidence="11">
    <location>
        <begin position="783"/>
        <end position="803"/>
    </location>
</feature>
<evidence type="ECO:0000256" key="7">
    <source>
        <dbReference type="ARBA" id="ARBA00023053"/>
    </source>
</evidence>
<dbReference type="GO" id="GO:0006814">
    <property type="term" value="P:sodium ion transport"/>
    <property type="evidence" value="ECO:0007669"/>
    <property type="project" value="UniProtKB-KW"/>
</dbReference>
<dbReference type="GO" id="GO:0005886">
    <property type="term" value="C:plasma membrane"/>
    <property type="evidence" value="ECO:0007669"/>
    <property type="project" value="UniProtKB-SubCell"/>
</dbReference>
<proteinExistence type="inferred from homology"/>
<feature type="transmembrane region" description="Helical" evidence="11">
    <location>
        <begin position="421"/>
        <end position="440"/>
    </location>
</feature>
<dbReference type="SUPFAM" id="SSF117281">
    <property type="entry name" value="Kelch motif"/>
    <property type="match status" value="1"/>
</dbReference>
<sequence length="882" mass="95162">MNFDRATDRSQPSVPNHLALFPRLRSLSSLVAILLSISLVGALEAREWLEWKELPSLPNELGVAGPFAGVHNDALIVAGGANFPRPVWDNDKQWVDQIHVLVKQGDDYVWRDGGRLPRPIAYGASVSTAEGVLCIGGNDATQTYADVYLLRWDGEKLTTTACAPLPTTCSYCQAAQIGNTIYLACGQQGLGLDSATNDLWAIDAENLEKKDSEAWRKLPALPGPTRAFALVAAQHDGFRDCLYVIGGRRSENGETQFLRDVWRYEPIANQWKRRADAPRVVMAGEAIGSGQSHILIVGSADESNFDKVDELKDEHPGFPREALCYHTITNTWSSAGETPENLVTTTAVRWDGSIILPSGEVRPRVRSPHVWRITPTPTVKSFGMLNYIVLFAYLAGMVGVGVYFARKNKNTDDFFRGGMRIPWWAAGCSIFATMLSSLTFTGIPSKAYAQDWALAIGNFTIPLVAILAVYGALPFFRRIDATSAYQYLEMRFGRSVRVFASGSFALFHTFRMGVVMSLTGLALAVATPLTPAQSVLLMGILSILYCTMGGIEAVIWTDTIQTFVLLGGAILAIGLLVSGVDGGVSGFLSTAAADNKFNMANLHWDATATQTALWVVIVGSIAQNISSYTADQAVVQRYMTTPTQTLAARSIWTNAVLSIPATILFFGIGAGLHAFYQSHPEKLDPTITTDQIFPLFIAREIPVGLAGLIVAGIFAAAQSTVSTSMNSTATTIVTDFLKPLNACRTEQGYLNAARICTLLIGIAGTALGLMFADPAIRSLFDAFMMVIGLFMGVLGGLFLLGALTRRANQTGAMTGAFVGAAVMFCLWKFSSVNGYLFTACGIAVCFFVGYAASLLGPPTSHNLAGLTIYDDRPPIPESPAYE</sequence>
<keyword evidence="9 11" id="KW-0472">Membrane</keyword>
<dbReference type="InterPro" id="IPR056734">
    <property type="entry name" value="NANM"/>
</dbReference>